<keyword evidence="1" id="KW-0472">Membrane</keyword>
<dbReference type="AlphaFoldDB" id="A0A9W9KM03"/>
<reference evidence="2" key="2">
    <citation type="journal article" date="2023" name="IMA Fungus">
        <title>Comparative genomic study of the Penicillium genus elucidates a diverse pangenome and 15 lateral gene transfer events.</title>
        <authorList>
            <person name="Petersen C."/>
            <person name="Sorensen T."/>
            <person name="Nielsen M.R."/>
            <person name="Sondergaard T.E."/>
            <person name="Sorensen J.L."/>
            <person name="Fitzpatrick D.A."/>
            <person name="Frisvad J.C."/>
            <person name="Nielsen K.L."/>
        </authorList>
    </citation>
    <scope>NUCLEOTIDE SEQUENCE</scope>
    <source>
        <strain evidence="2">IBT 30761</strain>
    </source>
</reference>
<feature type="transmembrane region" description="Helical" evidence="1">
    <location>
        <begin position="105"/>
        <end position="123"/>
    </location>
</feature>
<dbReference type="RefSeq" id="XP_056478531.1">
    <property type="nucleotide sequence ID" value="XM_056613490.1"/>
</dbReference>
<sequence length="178" mass="20501">MSLTKKTFTLDDYYTHEKRAHVPLLAYLKRVSLILAVYYAFMVGVYGWKATTNLSPHTGWGHPILFFASVGVVALVQCTFYWTVDTYLGKWMHGCTARHCFMGSIAILGFDLATIFIFGRKAIGDMITFIIELPYWKDPKFCLMFILAIHALDLVFWACVTLVEGRLPRYRSRLRARL</sequence>
<dbReference type="EMBL" id="JAPQKI010000002">
    <property type="protein sequence ID" value="KAJ5110461.1"/>
    <property type="molecule type" value="Genomic_DNA"/>
</dbReference>
<reference evidence="2" key="1">
    <citation type="submission" date="2022-11" db="EMBL/GenBank/DDBJ databases">
        <authorList>
            <person name="Petersen C."/>
        </authorList>
    </citation>
    <scope>NUCLEOTIDE SEQUENCE</scope>
    <source>
        <strain evidence="2">IBT 30761</strain>
    </source>
</reference>
<protein>
    <submittedName>
        <fullName evidence="2">Uncharacterized protein</fullName>
    </submittedName>
</protein>
<evidence type="ECO:0000313" key="2">
    <source>
        <dbReference type="EMBL" id="KAJ5110461.1"/>
    </source>
</evidence>
<accession>A0A9W9KM03</accession>
<feature type="transmembrane region" description="Helical" evidence="1">
    <location>
        <begin position="143"/>
        <end position="163"/>
    </location>
</feature>
<feature type="transmembrane region" description="Helical" evidence="1">
    <location>
        <begin position="27"/>
        <end position="48"/>
    </location>
</feature>
<organism evidence="2 3">
    <name type="scientific">Penicillium argentinense</name>
    <dbReference type="NCBI Taxonomy" id="1131581"/>
    <lineage>
        <taxon>Eukaryota</taxon>
        <taxon>Fungi</taxon>
        <taxon>Dikarya</taxon>
        <taxon>Ascomycota</taxon>
        <taxon>Pezizomycotina</taxon>
        <taxon>Eurotiomycetes</taxon>
        <taxon>Eurotiomycetidae</taxon>
        <taxon>Eurotiales</taxon>
        <taxon>Aspergillaceae</taxon>
        <taxon>Penicillium</taxon>
    </lineage>
</organism>
<keyword evidence="3" id="KW-1185">Reference proteome</keyword>
<name>A0A9W9KM03_9EURO</name>
<evidence type="ECO:0000313" key="3">
    <source>
        <dbReference type="Proteomes" id="UP001149074"/>
    </source>
</evidence>
<dbReference type="Proteomes" id="UP001149074">
    <property type="component" value="Unassembled WGS sequence"/>
</dbReference>
<gene>
    <name evidence="2" type="ORF">N7532_000996</name>
</gene>
<feature type="transmembrane region" description="Helical" evidence="1">
    <location>
        <begin position="60"/>
        <end position="84"/>
    </location>
</feature>
<evidence type="ECO:0000256" key="1">
    <source>
        <dbReference type="SAM" id="Phobius"/>
    </source>
</evidence>
<keyword evidence="1" id="KW-1133">Transmembrane helix</keyword>
<proteinExistence type="predicted"/>
<keyword evidence="1" id="KW-0812">Transmembrane</keyword>
<comment type="caution">
    <text evidence="2">The sequence shown here is derived from an EMBL/GenBank/DDBJ whole genome shotgun (WGS) entry which is preliminary data.</text>
</comment>
<dbReference type="GeneID" id="81352469"/>